<comment type="caution">
    <text evidence="5">The sequence shown here is derived from an EMBL/GenBank/DDBJ whole genome shotgun (WGS) entry which is preliminary data.</text>
</comment>
<evidence type="ECO:0000313" key="5">
    <source>
        <dbReference type="EMBL" id="RVT95632.1"/>
    </source>
</evidence>
<reference evidence="5 6" key="1">
    <citation type="submission" date="2019-01" db="EMBL/GenBank/DDBJ databases">
        <authorList>
            <person name="Chen W.-M."/>
        </authorList>
    </citation>
    <scope>NUCLEOTIDE SEQUENCE [LARGE SCALE GENOMIC DNA]</scope>
    <source>
        <strain evidence="5 6">CCP-6</strain>
    </source>
</reference>
<dbReference type="EMBL" id="SACL01000005">
    <property type="protein sequence ID" value="RVT95632.1"/>
    <property type="molecule type" value="Genomic_DNA"/>
</dbReference>
<dbReference type="PANTHER" id="PTHR48075">
    <property type="entry name" value="3-HYDROXYACYL-COA DEHYDROGENASE FAMILY PROTEIN"/>
    <property type="match status" value="1"/>
</dbReference>
<dbReference type="PIRSF" id="PIRSF000105">
    <property type="entry name" value="HCDH"/>
    <property type="match status" value="1"/>
</dbReference>
<feature type="site" description="Important for catalytic activity" evidence="2">
    <location>
        <position position="139"/>
    </location>
</feature>
<protein>
    <submittedName>
        <fullName evidence="5">3-hydroxyacyl-CoA dehydrogenase</fullName>
    </submittedName>
</protein>
<accession>A0A437MDA7</accession>
<name>A0A437MDA7_9PROT</name>
<evidence type="ECO:0000256" key="1">
    <source>
        <dbReference type="ARBA" id="ARBA00023002"/>
    </source>
</evidence>
<gene>
    <name evidence="5" type="ORF">EOD42_15630</name>
</gene>
<proteinExistence type="predicted"/>
<dbReference type="InterPro" id="IPR013328">
    <property type="entry name" value="6PGD_dom2"/>
</dbReference>
<sequence length="308" mass="32758">MHHTVAVIGSGLIGSSWATLFLAAGLKVRASDPAPGAEARMRAFITDAWPAMQALGMDKVGLEAGLSALSFHAAPEEAARGAGFVQENAPERLEIKRQTYAAIEATLAPDAIISSSTSGIMPSDLQAGMKHPERLVVGHPFNPPHLIPLVEVVPGRATSEATVEAALAFYRAIGKVAIRVRKEVVGHVANRLQAAVWREAVHLAKEGVASVEDIDLAVSAGPGQRWSIMGPSKTFSLAGGPGGVEHFLDHLGPAMESWWADLGTPRIDEAARKILIEAFGKPDAEAFRRMVAWRDAALLRRLKALAED</sequence>
<dbReference type="InterPro" id="IPR006108">
    <property type="entry name" value="3HC_DH_C"/>
</dbReference>
<dbReference type="Gene3D" id="1.10.1040.10">
    <property type="entry name" value="N-(1-d-carboxylethyl)-l-norvaline Dehydrogenase, domain 2"/>
    <property type="match status" value="1"/>
</dbReference>
<evidence type="ECO:0000256" key="2">
    <source>
        <dbReference type="PIRSR" id="PIRSR000105-1"/>
    </source>
</evidence>
<dbReference type="AlphaFoldDB" id="A0A437MDA7"/>
<dbReference type="InterPro" id="IPR022694">
    <property type="entry name" value="3-OHacyl-CoA_DH"/>
</dbReference>
<dbReference type="SUPFAM" id="SSF48179">
    <property type="entry name" value="6-phosphogluconate dehydrogenase C-terminal domain-like"/>
    <property type="match status" value="1"/>
</dbReference>
<dbReference type="PANTHER" id="PTHR48075:SF5">
    <property type="entry name" value="3-HYDROXYBUTYRYL-COA DEHYDROGENASE"/>
    <property type="match status" value="1"/>
</dbReference>
<dbReference type="Pfam" id="PF02737">
    <property type="entry name" value="3HCDH_N"/>
    <property type="match status" value="1"/>
</dbReference>
<dbReference type="InterPro" id="IPR006176">
    <property type="entry name" value="3-OHacyl-CoA_DH_NAD-bd"/>
</dbReference>
<dbReference type="Proteomes" id="UP000282957">
    <property type="component" value="Unassembled WGS sequence"/>
</dbReference>
<evidence type="ECO:0000259" key="3">
    <source>
        <dbReference type="Pfam" id="PF00725"/>
    </source>
</evidence>
<feature type="domain" description="3-hydroxyacyl-CoA dehydrogenase NAD binding" evidence="4">
    <location>
        <begin position="4"/>
        <end position="183"/>
    </location>
</feature>
<dbReference type="SUPFAM" id="SSF51735">
    <property type="entry name" value="NAD(P)-binding Rossmann-fold domains"/>
    <property type="match status" value="1"/>
</dbReference>
<dbReference type="Pfam" id="PF00725">
    <property type="entry name" value="3HCDH"/>
    <property type="match status" value="1"/>
</dbReference>
<dbReference type="GO" id="GO:0070403">
    <property type="term" value="F:NAD+ binding"/>
    <property type="evidence" value="ECO:0007669"/>
    <property type="project" value="InterPro"/>
</dbReference>
<keyword evidence="6" id="KW-1185">Reference proteome</keyword>
<keyword evidence="1" id="KW-0560">Oxidoreductase</keyword>
<feature type="domain" description="3-hydroxyacyl-CoA dehydrogenase C-terminal" evidence="3">
    <location>
        <begin position="186"/>
        <end position="250"/>
    </location>
</feature>
<dbReference type="Gene3D" id="3.40.50.720">
    <property type="entry name" value="NAD(P)-binding Rossmann-like Domain"/>
    <property type="match status" value="1"/>
</dbReference>
<evidence type="ECO:0000313" key="6">
    <source>
        <dbReference type="Proteomes" id="UP000282957"/>
    </source>
</evidence>
<dbReference type="OrthoDB" id="9803287at2"/>
<organism evidence="5 6">
    <name type="scientific">Rhodovarius crocodyli</name>
    <dbReference type="NCBI Taxonomy" id="1979269"/>
    <lineage>
        <taxon>Bacteria</taxon>
        <taxon>Pseudomonadati</taxon>
        <taxon>Pseudomonadota</taxon>
        <taxon>Alphaproteobacteria</taxon>
        <taxon>Acetobacterales</taxon>
        <taxon>Roseomonadaceae</taxon>
        <taxon>Rhodovarius</taxon>
    </lineage>
</organism>
<dbReference type="GO" id="GO:0006631">
    <property type="term" value="P:fatty acid metabolic process"/>
    <property type="evidence" value="ECO:0007669"/>
    <property type="project" value="InterPro"/>
</dbReference>
<evidence type="ECO:0000259" key="4">
    <source>
        <dbReference type="Pfam" id="PF02737"/>
    </source>
</evidence>
<dbReference type="InterPro" id="IPR008927">
    <property type="entry name" value="6-PGluconate_DH-like_C_sf"/>
</dbReference>
<dbReference type="InterPro" id="IPR036291">
    <property type="entry name" value="NAD(P)-bd_dom_sf"/>
</dbReference>
<dbReference type="RefSeq" id="WP_127788490.1">
    <property type="nucleotide sequence ID" value="NZ_SACL01000005.1"/>
</dbReference>
<dbReference type="GO" id="GO:0016616">
    <property type="term" value="F:oxidoreductase activity, acting on the CH-OH group of donors, NAD or NADP as acceptor"/>
    <property type="evidence" value="ECO:0007669"/>
    <property type="project" value="InterPro"/>
</dbReference>